<dbReference type="EMBL" id="SMAB01000001">
    <property type="protein sequence ID" value="TCS84467.1"/>
    <property type="molecule type" value="Genomic_DNA"/>
</dbReference>
<dbReference type="AlphaFoldDB" id="A0A4R3KL54"/>
<dbReference type="SUPFAM" id="SSF52151">
    <property type="entry name" value="FabD/lysophospholipase-like"/>
    <property type="match status" value="1"/>
</dbReference>
<evidence type="ECO:0000256" key="1">
    <source>
        <dbReference type="ARBA" id="ARBA00022801"/>
    </source>
</evidence>
<dbReference type="RefSeq" id="WP_132766826.1">
    <property type="nucleotide sequence ID" value="NZ_SMAB01000001.1"/>
</dbReference>
<protein>
    <submittedName>
        <fullName evidence="6">Putative patatin/cPLA2 family phospholipase</fullName>
    </submittedName>
</protein>
<keyword evidence="2 4" id="KW-0442">Lipid degradation</keyword>
<feature type="active site" description="Nucleophile" evidence="4">
    <location>
        <position position="39"/>
    </location>
</feature>
<feature type="short sequence motif" description="GXGXXG" evidence="4">
    <location>
        <begin position="10"/>
        <end position="15"/>
    </location>
</feature>
<feature type="domain" description="PNPLA" evidence="5">
    <location>
        <begin position="6"/>
        <end position="172"/>
    </location>
</feature>
<evidence type="ECO:0000259" key="5">
    <source>
        <dbReference type="PROSITE" id="PS51635"/>
    </source>
</evidence>
<feature type="active site" description="Proton acceptor" evidence="4">
    <location>
        <position position="159"/>
    </location>
</feature>
<keyword evidence="1 4" id="KW-0378">Hydrolase</keyword>
<evidence type="ECO:0000256" key="2">
    <source>
        <dbReference type="ARBA" id="ARBA00022963"/>
    </source>
</evidence>
<dbReference type="Proteomes" id="UP000295788">
    <property type="component" value="Unassembled WGS sequence"/>
</dbReference>
<dbReference type="InterPro" id="IPR050301">
    <property type="entry name" value="NTE"/>
</dbReference>
<organism evidence="6 7">
    <name type="scientific">Tepidibacillus fermentans</name>
    <dbReference type="NCBI Taxonomy" id="1281767"/>
    <lineage>
        <taxon>Bacteria</taxon>
        <taxon>Bacillati</taxon>
        <taxon>Bacillota</taxon>
        <taxon>Bacilli</taxon>
        <taxon>Bacillales</taxon>
        <taxon>Bacillaceae</taxon>
        <taxon>Tepidibacillus</taxon>
    </lineage>
</organism>
<comment type="caution">
    <text evidence="6">The sequence shown here is derived from an EMBL/GenBank/DDBJ whole genome shotgun (WGS) entry which is preliminary data.</text>
</comment>
<keyword evidence="7" id="KW-1185">Reference proteome</keyword>
<dbReference type="Pfam" id="PF19890">
    <property type="entry name" value="DUF6363"/>
    <property type="match status" value="1"/>
</dbReference>
<evidence type="ECO:0000313" key="7">
    <source>
        <dbReference type="Proteomes" id="UP000295788"/>
    </source>
</evidence>
<dbReference type="PANTHER" id="PTHR14226">
    <property type="entry name" value="NEUROPATHY TARGET ESTERASE/SWISS CHEESE D.MELANOGASTER"/>
    <property type="match status" value="1"/>
</dbReference>
<accession>A0A4R3KL54</accession>
<dbReference type="InterPro" id="IPR045943">
    <property type="entry name" value="DUF6363"/>
</dbReference>
<feature type="short sequence motif" description="DGA/G" evidence="4">
    <location>
        <begin position="159"/>
        <end position="161"/>
    </location>
</feature>
<dbReference type="Pfam" id="PF01734">
    <property type="entry name" value="Patatin"/>
    <property type="match status" value="1"/>
</dbReference>
<name>A0A4R3KL54_9BACI</name>
<reference evidence="6 7" key="1">
    <citation type="submission" date="2019-03" db="EMBL/GenBank/DDBJ databases">
        <title>Genomic Encyclopedia of Type Strains, Phase IV (KMG-IV): sequencing the most valuable type-strain genomes for metagenomic binning, comparative biology and taxonomic classification.</title>
        <authorList>
            <person name="Goeker M."/>
        </authorList>
    </citation>
    <scope>NUCLEOTIDE SEQUENCE [LARGE SCALE GENOMIC DNA]</scope>
    <source>
        <strain evidence="6 7">DSM 23802</strain>
    </source>
</reference>
<dbReference type="Gene3D" id="3.40.1090.10">
    <property type="entry name" value="Cytosolic phospholipase A2 catalytic domain"/>
    <property type="match status" value="2"/>
</dbReference>
<dbReference type="InterPro" id="IPR037483">
    <property type="entry name" value="YjjU-like"/>
</dbReference>
<dbReference type="InterPro" id="IPR016035">
    <property type="entry name" value="Acyl_Trfase/lysoPLipase"/>
</dbReference>
<dbReference type="PANTHER" id="PTHR14226:SF25">
    <property type="entry name" value="PHOSPHOESTERASE"/>
    <property type="match status" value="1"/>
</dbReference>
<dbReference type="OrthoDB" id="9802424at2"/>
<dbReference type="CDD" id="cd07208">
    <property type="entry name" value="Pat_hypo_Ecoli_yjju_like"/>
    <property type="match status" value="1"/>
</dbReference>
<evidence type="ECO:0000256" key="4">
    <source>
        <dbReference type="PROSITE-ProRule" id="PRU01161"/>
    </source>
</evidence>
<dbReference type="GO" id="GO:0016042">
    <property type="term" value="P:lipid catabolic process"/>
    <property type="evidence" value="ECO:0007669"/>
    <property type="project" value="UniProtKB-UniRule"/>
</dbReference>
<dbReference type="PROSITE" id="PS51635">
    <property type="entry name" value="PNPLA"/>
    <property type="match status" value="1"/>
</dbReference>
<keyword evidence="3 4" id="KW-0443">Lipid metabolism</keyword>
<feature type="short sequence motif" description="GXSXG" evidence="4">
    <location>
        <begin position="37"/>
        <end position="41"/>
    </location>
</feature>
<proteinExistence type="predicted"/>
<sequence length="282" mass="32866">MEGVGLVLEGGGMRGVYTAGVLEFFMEQDLYFPYVIGVSAGACNACSYISRQKGRNKRVTIDYVNDPRYLSYRNLWKEKSIFGMDFIFDEIPKRLDPFDFETFNHSKQRFIVGTTDVFTGKPVYFDRESVEDVLQLVRASSSLPFAAPTVHIDGYTLLDGGIADPIPIRKSIKDGNLKNVIVLTRNRGYRKRPFKYKWLAKRKYPRYQGLIDAMVNRHQVYNETLDFIKQLEEEKKAFVIRPSQPLSVKRTEKDQKKLEELYHQGYEDAKKSYIHLKRWIEN</sequence>
<evidence type="ECO:0000256" key="3">
    <source>
        <dbReference type="ARBA" id="ARBA00023098"/>
    </source>
</evidence>
<gene>
    <name evidence="6" type="ORF">EDD72_101131</name>
</gene>
<dbReference type="GO" id="GO:0016787">
    <property type="term" value="F:hydrolase activity"/>
    <property type="evidence" value="ECO:0007669"/>
    <property type="project" value="UniProtKB-UniRule"/>
</dbReference>
<evidence type="ECO:0000313" key="6">
    <source>
        <dbReference type="EMBL" id="TCS84467.1"/>
    </source>
</evidence>
<dbReference type="InterPro" id="IPR002641">
    <property type="entry name" value="PNPLA_dom"/>
</dbReference>